<evidence type="ECO:0000313" key="1">
    <source>
        <dbReference type="EMBL" id="GAI06455.1"/>
    </source>
</evidence>
<accession>X1LVN8</accession>
<gene>
    <name evidence="1" type="ORF">S06H3_19488</name>
</gene>
<protein>
    <submittedName>
        <fullName evidence="1">Uncharacterized protein</fullName>
    </submittedName>
</protein>
<dbReference type="AlphaFoldDB" id="X1LVN8"/>
<sequence>LRGTVTESVAATFTAAEISVPRDINNRLLFDIDEVRLHVAVPTKAVGADTYADALVQVVLSDDEPTAPLTFDNPKLLAQYYLRSIYDATDMIKLFQDPASPAHWETRNYANYIPDDKVWLVVDGFANTVALTATCKIIGSLAKVSLEDFQALVLSRL</sequence>
<proteinExistence type="predicted"/>
<organism evidence="1">
    <name type="scientific">marine sediment metagenome</name>
    <dbReference type="NCBI Taxonomy" id="412755"/>
    <lineage>
        <taxon>unclassified sequences</taxon>
        <taxon>metagenomes</taxon>
        <taxon>ecological metagenomes</taxon>
    </lineage>
</organism>
<feature type="non-terminal residue" evidence="1">
    <location>
        <position position="1"/>
    </location>
</feature>
<dbReference type="EMBL" id="BARV01009984">
    <property type="protein sequence ID" value="GAI06455.1"/>
    <property type="molecule type" value="Genomic_DNA"/>
</dbReference>
<reference evidence="1" key="1">
    <citation type="journal article" date="2014" name="Front. Microbiol.">
        <title>High frequency of phylogenetically diverse reductive dehalogenase-homologous genes in deep subseafloor sedimentary metagenomes.</title>
        <authorList>
            <person name="Kawai M."/>
            <person name="Futagami T."/>
            <person name="Toyoda A."/>
            <person name="Takaki Y."/>
            <person name="Nishi S."/>
            <person name="Hori S."/>
            <person name="Arai W."/>
            <person name="Tsubouchi T."/>
            <person name="Morono Y."/>
            <person name="Uchiyama I."/>
            <person name="Ito T."/>
            <person name="Fujiyama A."/>
            <person name="Inagaki F."/>
            <person name="Takami H."/>
        </authorList>
    </citation>
    <scope>NUCLEOTIDE SEQUENCE</scope>
    <source>
        <strain evidence="1">Expedition CK06-06</strain>
    </source>
</reference>
<comment type="caution">
    <text evidence="1">The sequence shown here is derived from an EMBL/GenBank/DDBJ whole genome shotgun (WGS) entry which is preliminary data.</text>
</comment>
<name>X1LVN8_9ZZZZ</name>